<protein>
    <submittedName>
        <fullName evidence="2">Uncharacterized protein</fullName>
    </submittedName>
</protein>
<proteinExistence type="predicted"/>
<reference evidence="2 3" key="1">
    <citation type="submission" date="2020-07" db="EMBL/GenBank/DDBJ databases">
        <title>Sequencing the genomes of 1000 actinobacteria strains.</title>
        <authorList>
            <person name="Klenk H.-P."/>
        </authorList>
    </citation>
    <scope>NUCLEOTIDE SEQUENCE [LARGE SCALE GENOMIC DNA]</scope>
    <source>
        <strain evidence="2 3">DSM 26154</strain>
    </source>
</reference>
<dbReference type="Proteomes" id="UP000554054">
    <property type="component" value="Unassembled WGS sequence"/>
</dbReference>
<accession>A0A852VME7</accession>
<keyword evidence="1" id="KW-1133">Transmembrane helix</keyword>
<keyword evidence="1" id="KW-0812">Transmembrane</keyword>
<sequence length="448" mass="47064">MTVDEASTSSGGSRWKNVAGVVGIVAVIGVIAAIYVQSTNLSRYGVEGRVLWSAKTMSATLGPDGWYVDSGEDTAKVLRHASTGEAHDTGSFADADRILEDGRYLDGGLPLVVRSREGETLAEIPDGALGSDLNSIDVQLVATSDTTVVLRACPDADAVAVVAGFRLDDGGQTWSHQVEGGCASEGLRPVPQTLGEQSHVIIRSGETAARVLSIDDGTEVTAWQDAPYGSITLQDDRIMRQTGQTAVVTDLGTGDRVARTECADAATMNPGGSEVLATEGTLALTCGDSVHLFDSGGGRFVEVHAPAVGPDQLVPDGGSVVHDRYLLARDGASVTITEALSDEEIGGVDVPADFRISTNDPRGRLLVMFRTEDNDDLDTSIRIFDLPSGDELMSESRKLSPGAVVAPDGYAMVTAYGQEEANQFQRMKVTRAPSDGAWLVGIEGQPAR</sequence>
<keyword evidence="1" id="KW-0472">Membrane</keyword>
<dbReference type="AlphaFoldDB" id="A0A852VME7"/>
<gene>
    <name evidence="2" type="ORF">BJY20_001594</name>
</gene>
<organism evidence="2 3">
    <name type="scientific">Janibacter cremeus</name>
    <dbReference type="NCBI Taxonomy" id="1285192"/>
    <lineage>
        <taxon>Bacteria</taxon>
        <taxon>Bacillati</taxon>
        <taxon>Actinomycetota</taxon>
        <taxon>Actinomycetes</taxon>
        <taxon>Micrococcales</taxon>
        <taxon>Intrasporangiaceae</taxon>
        <taxon>Janibacter</taxon>
    </lineage>
</organism>
<name>A0A852VME7_9MICO</name>
<keyword evidence="3" id="KW-1185">Reference proteome</keyword>
<dbReference type="RefSeq" id="WP_185991042.1">
    <property type="nucleotide sequence ID" value="NZ_JACCAE010000001.1"/>
</dbReference>
<evidence type="ECO:0000313" key="2">
    <source>
        <dbReference type="EMBL" id="NYF98202.1"/>
    </source>
</evidence>
<evidence type="ECO:0000313" key="3">
    <source>
        <dbReference type="Proteomes" id="UP000554054"/>
    </source>
</evidence>
<dbReference type="EMBL" id="JACCAE010000001">
    <property type="protein sequence ID" value="NYF98202.1"/>
    <property type="molecule type" value="Genomic_DNA"/>
</dbReference>
<feature type="transmembrane region" description="Helical" evidence="1">
    <location>
        <begin position="18"/>
        <end position="36"/>
    </location>
</feature>
<evidence type="ECO:0000256" key="1">
    <source>
        <dbReference type="SAM" id="Phobius"/>
    </source>
</evidence>
<comment type="caution">
    <text evidence="2">The sequence shown here is derived from an EMBL/GenBank/DDBJ whole genome shotgun (WGS) entry which is preliminary data.</text>
</comment>